<evidence type="ECO:0000259" key="6">
    <source>
        <dbReference type="Pfam" id="PF01266"/>
    </source>
</evidence>
<accession>A0A7C4KHV9</accession>
<evidence type="ECO:0000256" key="1">
    <source>
        <dbReference type="ARBA" id="ARBA00001974"/>
    </source>
</evidence>
<dbReference type="SUPFAM" id="SSF51905">
    <property type="entry name" value="FAD/NAD(P)-binding domain"/>
    <property type="match status" value="1"/>
</dbReference>
<evidence type="ECO:0000256" key="2">
    <source>
        <dbReference type="ARBA" id="ARBA00007330"/>
    </source>
</evidence>
<dbReference type="AlphaFoldDB" id="A0A7C4KHV9"/>
<dbReference type="PANTHER" id="PTHR11985">
    <property type="entry name" value="GLYCEROL-3-PHOSPHATE DEHYDROGENASE"/>
    <property type="match status" value="1"/>
</dbReference>
<dbReference type="GO" id="GO:0006072">
    <property type="term" value="P:glycerol-3-phosphate metabolic process"/>
    <property type="evidence" value="ECO:0007669"/>
    <property type="project" value="InterPro"/>
</dbReference>
<evidence type="ECO:0000256" key="5">
    <source>
        <dbReference type="ARBA" id="ARBA00023002"/>
    </source>
</evidence>
<keyword evidence="5" id="KW-0560">Oxidoreductase</keyword>
<keyword evidence="3" id="KW-0285">Flavoprotein</keyword>
<dbReference type="Gene3D" id="3.50.50.60">
    <property type="entry name" value="FAD/NAD(P)-binding domain"/>
    <property type="match status" value="3"/>
</dbReference>
<evidence type="ECO:0000256" key="3">
    <source>
        <dbReference type="ARBA" id="ARBA00022630"/>
    </source>
</evidence>
<dbReference type="PROSITE" id="PS51257">
    <property type="entry name" value="PROKAR_LIPOPROTEIN"/>
    <property type="match status" value="1"/>
</dbReference>
<dbReference type="PANTHER" id="PTHR11985:SF15">
    <property type="entry name" value="GLYCEROL-3-PHOSPHATE DEHYDROGENASE, MITOCHONDRIAL"/>
    <property type="match status" value="1"/>
</dbReference>
<sequence length="397" mass="43241">MIRMIQTKAHAIIIGAGFTGCALAYDLARRGLAVTVLDRGEIASGTSGRTHGLLHSGARYCVNDQESAVECIQENMILRKIAHQCIEYNGGFFVALNEQDLAYGPRFEVGAQQCGIEIDAIAPQKARQLEPNLNPDVLAVYHVPDGVFDPLRLALAFAASARFFGAEFLPYHEVENFLTNGQGAVSGIKFWNRLTNSRSELTADLVVNATGAWAGVILKKIGASVVVTPTPGIMVAYDCRLVNRVINRLNEPGDGDILIPQRRMVVIGTTSYEAEEVDYIPVEKEQAIQMNRDAITLVPRVATCKQRGVYMSARPLIGKGEAGRSLARTFKCFDHRETDGIEGLVTITGGKATTCRLMAEKTADLVCQKLGISAVCETAGEPLRSYREYYQPSGANR</sequence>
<evidence type="ECO:0000256" key="4">
    <source>
        <dbReference type="ARBA" id="ARBA00022827"/>
    </source>
</evidence>
<dbReference type="InterPro" id="IPR006076">
    <property type="entry name" value="FAD-dep_OxRdtase"/>
</dbReference>
<reference evidence="7" key="1">
    <citation type="journal article" date="2020" name="mSystems">
        <title>Genome- and Community-Level Interaction Insights into Carbon Utilization and Element Cycling Functions of Hydrothermarchaeota in Hydrothermal Sediment.</title>
        <authorList>
            <person name="Zhou Z."/>
            <person name="Liu Y."/>
            <person name="Xu W."/>
            <person name="Pan J."/>
            <person name="Luo Z.H."/>
            <person name="Li M."/>
        </authorList>
    </citation>
    <scope>NUCLEOTIDE SEQUENCE [LARGE SCALE GENOMIC DNA]</scope>
    <source>
        <strain evidence="7">SpSt-573</strain>
    </source>
</reference>
<keyword evidence="4" id="KW-0274">FAD</keyword>
<comment type="similarity">
    <text evidence="2">Belongs to the FAD-dependent glycerol-3-phosphate dehydrogenase family.</text>
</comment>
<dbReference type="InterPro" id="IPR000447">
    <property type="entry name" value="G3P_DH_FAD-dep"/>
</dbReference>
<evidence type="ECO:0000313" key="7">
    <source>
        <dbReference type="EMBL" id="HGS20619.1"/>
    </source>
</evidence>
<gene>
    <name evidence="7" type="ORF">ENT37_01990</name>
</gene>
<dbReference type="Pfam" id="PF01266">
    <property type="entry name" value="DAO"/>
    <property type="match status" value="1"/>
</dbReference>
<organism evidence="7">
    <name type="scientific">Anaerolinea thermolimosa</name>
    <dbReference type="NCBI Taxonomy" id="229919"/>
    <lineage>
        <taxon>Bacteria</taxon>
        <taxon>Bacillati</taxon>
        <taxon>Chloroflexota</taxon>
        <taxon>Anaerolineae</taxon>
        <taxon>Anaerolineales</taxon>
        <taxon>Anaerolineaceae</taxon>
        <taxon>Anaerolinea</taxon>
    </lineage>
</organism>
<comment type="cofactor">
    <cofactor evidence="1">
        <name>FAD</name>
        <dbReference type="ChEBI" id="CHEBI:57692"/>
    </cofactor>
</comment>
<protein>
    <submittedName>
        <fullName evidence="7">FAD-dependent oxidoreductase</fullName>
    </submittedName>
</protein>
<comment type="caution">
    <text evidence="7">The sequence shown here is derived from an EMBL/GenBank/DDBJ whole genome shotgun (WGS) entry which is preliminary data.</text>
</comment>
<name>A0A7C4KHV9_9CHLR</name>
<feature type="domain" description="FAD dependent oxidoreductase" evidence="6">
    <location>
        <begin position="11"/>
        <end position="363"/>
    </location>
</feature>
<dbReference type="PRINTS" id="PR01001">
    <property type="entry name" value="FADG3PDH"/>
</dbReference>
<dbReference type="EMBL" id="DSYK01000103">
    <property type="protein sequence ID" value="HGS20619.1"/>
    <property type="molecule type" value="Genomic_DNA"/>
</dbReference>
<dbReference type="InterPro" id="IPR036188">
    <property type="entry name" value="FAD/NAD-bd_sf"/>
</dbReference>
<dbReference type="GO" id="GO:0004368">
    <property type="term" value="F:glycerol-3-phosphate dehydrogenase (quinone) activity"/>
    <property type="evidence" value="ECO:0007669"/>
    <property type="project" value="InterPro"/>
</dbReference>
<proteinExistence type="inferred from homology"/>